<dbReference type="RefSeq" id="WP_121671437.1">
    <property type="nucleotide sequence ID" value="NZ_BMXM01000002.1"/>
</dbReference>
<dbReference type="OrthoDB" id="4529776at2"/>
<keyword evidence="3 5" id="KW-0808">Transferase</keyword>
<protein>
    <submittedName>
        <fullName evidence="5">Glycosyltransferase</fullName>
    </submittedName>
</protein>
<evidence type="ECO:0000256" key="1">
    <source>
        <dbReference type="ARBA" id="ARBA00006739"/>
    </source>
</evidence>
<dbReference type="EMBL" id="RCUV01000001">
    <property type="protein sequence ID" value="RLP73886.1"/>
    <property type="molecule type" value="Genomic_DNA"/>
</dbReference>
<dbReference type="InterPro" id="IPR029044">
    <property type="entry name" value="Nucleotide-diphossugar_trans"/>
</dbReference>
<gene>
    <name evidence="5" type="ORF">D9V29_00890</name>
</gene>
<dbReference type="InterPro" id="IPR001173">
    <property type="entry name" value="Glyco_trans_2-like"/>
</dbReference>
<proteinExistence type="inferred from homology"/>
<evidence type="ECO:0000256" key="3">
    <source>
        <dbReference type="ARBA" id="ARBA00022679"/>
    </source>
</evidence>
<dbReference type="PANTHER" id="PTHR43685:SF5">
    <property type="entry name" value="GLYCOSYLTRANSFERASE EPSE-RELATED"/>
    <property type="match status" value="1"/>
</dbReference>
<sequence>MTGDVPQQRPAPFSLLLPVYGNDDPAQFTRAFSSSVDAQTLPPDEVVVVQDGAITAALETAVAKAVASTGVPVVRVRIPERGGLANALTAGLAACSHDIVARMDADDVSLSSRFERQLAKVHEGFDLVGTGMLEFAHDTSEVIGRRTPPTGAANIAKYARFHDPFNHPTVMYRRAAVDRAGGYEDIGLMEDYWLFARMIHSGARVENLPDPLLMYRVGAGAYSRRGGRRQFEAELSLQRALRSIRFTTRAQFCRNITVRGIYRFVPVGMRTRLYRRLIARGFKNTGV</sequence>
<dbReference type="Proteomes" id="UP000270299">
    <property type="component" value="Unassembled WGS sequence"/>
</dbReference>
<evidence type="ECO:0000259" key="4">
    <source>
        <dbReference type="Pfam" id="PF00535"/>
    </source>
</evidence>
<keyword evidence="2" id="KW-0328">Glycosyltransferase</keyword>
<evidence type="ECO:0000256" key="2">
    <source>
        <dbReference type="ARBA" id="ARBA00022676"/>
    </source>
</evidence>
<dbReference type="SUPFAM" id="SSF53448">
    <property type="entry name" value="Nucleotide-diphospho-sugar transferases"/>
    <property type="match status" value="1"/>
</dbReference>
<dbReference type="AlphaFoldDB" id="A0A3L7A0S8"/>
<comment type="caution">
    <text evidence="5">The sequence shown here is derived from an EMBL/GenBank/DDBJ whole genome shotgun (WGS) entry which is preliminary data.</text>
</comment>
<dbReference type="Pfam" id="PF00535">
    <property type="entry name" value="Glycos_transf_2"/>
    <property type="match status" value="1"/>
</dbReference>
<dbReference type="Gene3D" id="3.90.550.10">
    <property type="entry name" value="Spore Coat Polysaccharide Biosynthesis Protein SpsA, Chain A"/>
    <property type="match status" value="1"/>
</dbReference>
<evidence type="ECO:0000313" key="5">
    <source>
        <dbReference type="EMBL" id="RLP73886.1"/>
    </source>
</evidence>
<dbReference type="PANTHER" id="PTHR43685">
    <property type="entry name" value="GLYCOSYLTRANSFERASE"/>
    <property type="match status" value="1"/>
</dbReference>
<name>A0A3L7A0S8_9MICO</name>
<accession>A0A3L7A0S8</accession>
<evidence type="ECO:0000313" key="6">
    <source>
        <dbReference type="Proteomes" id="UP000270299"/>
    </source>
</evidence>
<reference evidence="5 6" key="1">
    <citation type="submission" date="2018-10" db="EMBL/GenBank/DDBJ databases">
        <authorList>
            <person name="Li J."/>
        </authorList>
    </citation>
    <scope>NUCLEOTIDE SEQUENCE [LARGE SCALE GENOMIC DNA]</scope>
    <source>
        <strain evidence="5 6">CCTCC AB209002</strain>
    </source>
</reference>
<organism evidence="5 6">
    <name type="scientific">Mycetocola manganoxydans</name>
    <dbReference type="NCBI Taxonomy" id="699879"/>
    <lineage>
        <taxon>Bacteria</taxon>
        <taxon>Bacillati</taxon>
        <taxon>Actinomycetota</taxon>
        <taxon>Actinomycetes</taxon>
        <taxon>Micrococcales</taxon>
        <taxon>Microbacteriaceae</taxon>
        <taxon>Mycetocola</taxon>
    </lineage>
</organism>
<feature type="domain" description="Glycosyltransferase 2-like" evidence="4">
    <location>
        <begin position="14"/>
        <end position="174"/>
    </location>
</feature>
<dbReference type="GO" id="GO:0016757">
    <property type="term" value="F:glycosyltransferase activity"/>
    <property type="evidence" value="ECO:0007669"/>
    <property type="project" value="UniProtKB-KW"/>
</dbReference>
<comment type="similarity">
    <text evidence="1">Belongs to the glycosyltransferase 2 family.</text>
</comment>
<keyword evidence="6" id="KW-1185">Reference proteome</keyword>
<dbReference type="InterPro" id="IPR050834">
    <property type="entry name" value="Glycosyltransf_2"/>
</dbReference>